<keyword evidence="4 5" id="KW-0472">Membrane</keyword>
<comment type="subcellular location">
    <subcellularLocation>
        <location evidence="1">Endomembrane system</location>
        <topology evidence="1">Multi-pass membrane protein</topology>
    </subcellularLocation>
</comment>
<dbReference type="PANTHER" id="PTHR43847">
    <property type="entry name" value="BLL3993 PROTEIN"/>
    <property type="match status" value="1"/>
</dbReference>
<dbReference type="Proteomes" id="UP000215027">
    <property type="component" value="Chromosome II"/>
</dbReference>
<dbReference type="InterPro" id="IPR052527">
    <property type="entry name" value="Metal_cation-efflux_comp"/>
</dbReference>
<feature type="transmembrane region" description="Helical" evidence="5">
    <location>
        <begin position="21"/>
        <end position="43"/>
    </location>
</feature>
<dbReference type="RefSeq" id="WP_095045225.1">
    <property type="nucleotide sequence ID" value="NZ_LN890656.1"/>
</dbReference>
<reference evidence="6" key="1">
    <citation type="submission" date="2016-01" db="EMBL/GenBank/DDBJ databases">
        <authorList>
            <person name="Mcilroy J.S."/>
            <person name="Karst M S."/>
            <person name="Albertsen M."/>
        </authorList>
    </citation>
    <scope>NUCLEOTIDE SEQUENCE</scope>
    <source>
        <strain evidence="6">Cfx-K</strain>
    </source>
</reference>
<evidence type="ECO:0000256" key="2">
    <source>
        <dbReference type="ARBA" id="ARBA00022692"/>
    </source>
</evidence>
<keyword evidence="6" id="KW-0489">Methyltransferase</keyword>
<dbReference type="GO" id="GO:0032259">
    <property type="term" value="P:methylation"/>
    <property type="evidence" value="ECO:0007669"/>
    <property type="project" value="UniProtKB-KW"/>
</dbReference>
<protein>
    <submittedName>
        <fullName evidence="6">Isoprenylcysteine carboxyl methyltransferase</fullName>
    </submittedName>
</protein>
<keyword evidence="2 5" id="KW-0812">Transmembrane</keyword>
<dbReference type="GO" id="GO:0008168">
    <property type="term" value="F:methyltransferase activity"/>
    <property type="evidence" value="ECO:0007669"/>
    <property type="project" value="UniProtKB-KW"/>
</dbReference>
<gene>
    <name evidence="6" type="ORF">CFX0092_B0340</name>
</gene>
<dbReference type="Pfam" id="PF04191">
    <property type="entry name" value="PEMT"/>
    <property type="match status" value="1"/>
</dbReference>
<feature type="transmembrane region" description="Helical" evidence="5">
    <location>
        <begin position="176"/>
        <end position="204"/>
    </location>
</feature>
<keyword evidence="7" id="KW-1185">Reference proteome</keyword>
<keyword evidence="6" id="KW-0808">Transferase</keyword>
<feature type="transmembrane region" description="Helical" evidence="5">
    <location>
        <begin position="120"/>
        <end position="141"/>
    </location>
</feature>
<evidence type="ECO:0000256" key="3">
    <source>
        <dbReference type="ARBA" id="ARBA00022989"/>
    </source>
</evidence>
<dbReference type="AlphaFoldDB" id="A0A160T736"/>
<evidence type="ECO:0000256" key="4">
    <source>
        <dbReference type="ARBA" id="ARBA00023136"/>
    </source>
</evidence>
<accession>A0A160T736</accession>
<dbReference type="OrthoDB" id="5471300at2"/>
<evidence type="ECO:0000313" key="7">
    <source>
        <dbReference type="Proteomes" id="UP000215027"/>
    </source>
</evidence>
<dbReference type="KEGG" id="pbf:CFX0092_B0340"/>
<dbReference type="InterPro" id="IPR007318">
    <property type="entry name" value="Phopholipid_MeTrfase"/>
</dbReference>
<dbReference type="GO" id="GO:0012505">
    <property type="term" value="C:endomembrane system"/>
    <property type="evidence" value="ECO:0007669"/>
    <property type="project" value="UniProtKB-SubCell"/>
</dbReference>
<keyword evidence="3 5" id="KW-1133">Transmembrane helix</keyword>
<sequence>MTSTTQQSPTKPRLNRDGARLFIGIFAFQAVQAAVLFIAAGTVRWPAAWAYFGVYALCYALGLAWVASVNPAVINERGRRSTNTEEFDQRFHRLMPLLLFGGLIVGGLDHRFGWSAVPGWLQIVGLALLVPALLLAVWVLASNAYAARVVRLQDGHQVISTGPYRYVRHPMYSGTLLAFVAAALALGSWWMLVPAAAGIVLFVWRTAHEDAMLQEKLPGYREYAQRTRYRLMPGVW</sequence>
<dbReference type="EMBL" id="LN890656">
    <property type="protein sequence ID" value="CUS05874.1"/>
    <property type="molecule type" value="Genomic_DNA"/>
</dbReference>
<name>A0A160T736_9CHLR</name>
<evidence type="ECO:0000256" key="1">
    <source>
        <dbReference type="ARBA" id="ARBA00004127"/>
    </source>
</evidence>
<evidence type="ECO:0000313" key="6">
    <source>
        <dbReference type="EMBL" id="CUS05874.1"/>
    </source>
</evidence>
<dbReference type="PANTHER" id="PTHR43847:SF1">
    <property type="entry name" value="BLL3993 PROTEIN"/>
    <property type="match status" value="1"/>
</dbReference>
<feature type="transmembrane region" description="Helical" evidence="5">
    <location>
        <begin position="49"/>
        <end position="73"/>
    </location>
</feature>
<proteinExistence type="predicted"/>
<feature type="transmembrane region" description="Helical" evidence="5">
    <location>
        <begin position="94"/>
        <end position="114"/>
    </location>
</feature>
<evidence type="ECO:0000256" key="5">
    <source>
        <dbReference type="SAM" id="Phobius"/>
    </source>
</evidence>
<organism evidence="6 7">
    <name type="scientific">Candidatus Promineifilum breve</name>
    <dbReference type="NCBI Taxonomy" id="1806508"/>
    <lineage>
        <taxon>Bacteria</taxon>
        <taxon>Bacillati</taxon>
        <taxon>Chloroflexota</taxon>
        <taxon>Ardenticatenia</taxon>
        <taxon>Candidatus Promineifilales</taxon>
        <taxon>Candidatus Promineifilaceae</taxon>
        <taxon>Candidatus Promineifilum</taxon>
    </lineage>
</organism>
<dbReference type="Gene3D" id="1.20.120.1630">
    <property type="match status" value="1"/>
</dbReference>